<dbReference type="InterPro" id="IPR036291">
    <property type="entry name" value="NAD(P)-bd_dom_sf"/>
</dbReference>
<keyword evidence="4" id="KW-1185">Reference proteome</keyword>
<dbReference type="Pfam" id="PF01408">
    <property type="entry name" value="GFO_IDH_MocA"/>
    <property type="match status" value="1"/>
</dbReference>
<dbReference type="SUPFAM" id="SSF51735">
    <property type="entry name" value="NAD(P)-binding Rossmann-fold domains"/>
    <property type="match status" value="1"/>
</dbReference>
<proteinExistence type="predicted"/>
<feature type="domain" description="Gfo/Idh/MocA-like oxidoreductase N-terminal" evidence="1">
    <location>
        <begin position="4"/>
        <end position="125"/>
    </location>
</feature>
<accession>A0AAV5GF25</accession>
<evidence type="ECO:0000259" key="2">
    <source>
        <dbReference type="Pfam" id="PF02894"/>
    </source>
</evidence>
<dbReference type="EMBL" id="BQKY01000002">
    <property type="protein sequence ID" value="GJN87957.1"/>
    <property type="molecule type" value="Genomic_DNA"/>
</dbReference>
<dbReference type="GO" id="GO:0000166">
    <property type="term" value="F:nucleotide binding"/>
    <property type="evidence" value="ECO:0007669"/>
    <property type="project" value="InterPro"/>
</dbReference>
<dbReference type="SUPFAM" id="SSF55347">
    <property type="entry name" value="Glyceraldehyde-3-phosphate dehydrogenase-like, C-terminal domain"/>
    <property type="match status" value="1"/>
</dbReference>
<dbReference type="Gene3D" id="3.30.360.10">
    <property type="entry name" value="Dihydrodipicolinate Reductase, domain 2"/>
    <property type="match status" value="1"/>
</dbReference>
<dbReference type="PANTHER" id="PTHR43377">
    <property type="entry name" value="BILIVERDIN REDUCTASE A"/>
    <property type="match status" value="1"/>
</dbReference>
<sequence length="356" mass="38153">MVVSICIVGAPGLIGKRHTQHALDEPRVDLTCIIDPTPTGEQFAADKGLTLYKSVDEMLEARRAGKVKVDGAILATPNGTHVPLGLQMMQAGIHALVEKPFSTDIASGRSLVAAEKGSSAKILVGQHRRFNPCALNCKKLVDSGKLGKILAVQGVWATLKPLSYFEAPTEWRKASGTGGPVLINLVHCLDLLRFWFGNVVRVYCEVGESTRGHAVEETGACTLKFASGMVGTFIFSDAAASPYNFESATGENPLLPQTGEPTYTVLGTRGSLSFPQLQTWHYTDPSHSWTDSLVQDDPLAIDPTPPFTHQLRHFADVCEGTAEPQCGGEDALCTIITLEAILESMKTGKPVDVAQG</sequence>
<reference evidence="3 4" key="1">
    <citation type="submission" date="2021-12" db="EMBL/GenBank/DDBJ databases">
        <title>High titer production of polyol ester of fatty acids by Rhodotorula paludigena BS15 towards product separation-free biomass refinery.</title>
        <authorList>
            <person name="Mano J."/>
            <person name="Ono H."/>
            <person name="Tanaka T."/>
            <person name="Naito K."/>
            <person name="Sushida H."/>
            <person name="Ike M."/>
            <person name="Tokuyasu K."/>
            <person name="Kitaoka M."/>
        </authorList>
    </citation>
    <scope>NUCLEOTIDE SEQUENCE [LARGE SCALE GENOMIC DNA]</scope>
    <source>
        <strain evidence="3 4">BS15</strain>
    </source>
</reference>
<comment type="caution">
    <text evidence="3">The sequence shown here is derived from an EMBL/GenBank/DDBJ whole genome shotgun (WGS) entry which is preliminary data.</text>
</comment>
<organism evidence="3 4">
    <name type="scientific">Rhodotorula paludigena</name>
    <dbReference type="NCBI Taxonomy" id="86838"/>
    <lineage>
        <taxon>Eukaryota</taxon>
        <taxon>Fungi</taxon>
        <taxon>Dikarya</taxon>
        <taxon>Basidiomycota</taxon>
        <taxon>Pucciniomycotina</taxon>
        <taxon>Microbotryomycetes</taxon>
        <taxon>Sporidiobolales</taxon>
        <taxon>Sporidiobolaceae</taxon>
        <taxon>Rhodotorula</taxon>
    </lineage>
</organism>
<dbReference type="AlphaFoldDB" id="A0AAV5GF25"/>
<dbReference type="InterPro" id="IPR000683">
    <property type="entry name" value="Gfo/Idh/MocA-like_OxRdtase_N"/>
</dbReference>
<feature type="domain" description="Gfo/Idh/MocA-like oxidoreductase C-terminal" evidence="2">
    <location>
        <begin position="138"/>
        <end position="353"/>
    </location>
</feature>
<gene>
    <name evidence="3" type="ORF">Rhopal_000912-T1</name>
</gene>
<dbReference type="Gene3D" id="3.40.50.720">
    <property type="entry name" value="NAD(P)-binding Rossmann-like Domain"/>
    <property type="match status" value="1"/>
</dbReference>
<evidence type="ECO:0000313" key="4">
    <source>
        <dbReference type="Proteomes" id="UP001342314"/>
    </source>
</evidence>
<evidence type="ECO:0000259" key="1">
    <source>
        <dbReference type="Pfam" id="PF01408"/>
    </source>
</evidence>
<evidence type="ECO:0008006" key="5">
    <source>
        <dbReference type="Google" id="ProtNLM"/>
    </source>
</evidence>
<dbReference type="PANTHER" id="PTHR43377:SF1">
    <property type="entry name" value="BILIVERDIN REDUCTASE A"/>
    <property type="match status" value="1"/>
</dbReference>
<dbReference type="InterPro" id="IPR004104">
    <property type="entry name" value="Gfo/Idh/MocA-like_OxRdtase_C"/>
</dbReference>
<evidence type="ECO:0000313" key="3">
    <source>
        <dbReference type="EMBL" id="GJN87957.1"/>
    </source>
</evidence>
<name>A0AAV5GF25_9BASI</name>
<protein>
    <recommendedName>
        <fullName evidence="5">Oxidoreductase</fullName>
    </recommendedName>
</protein>
<dbReference type="Pfam" id="PF02894">
    <property type="entry name" value="GFO_IDH_MocA_C"/>
    <property type="match status" value="1"/>
</dbReference>
<dbReference type="InterPro" id="IPR051450">
    <property type="entry name" value="Gfo/Idh/MocA_Oxidoreductases"/>
</dbReference>
<dbReference type="Proteomes" id="UP001342314">
    <property type="component" value="Unassembled WGS sequence"/>
</dbReference>